<sequence>MTRYNIKPDVVTSLKSVTELKLVSADYPKDWTKMPAAIYSTKAKPNKTDLSKNELLTEWTIKIDLYHSKSLSDIQQKVIDSMKAIGFKNTATDDANTDALKRVILTFRGIVDNQTLFVYQ</sequence>
<organism evidence="1 2">
    <name type="scientific">Enterococcus wangshanyuanii</name>
    <dbReference type="NCBI Taxonomy" id="2005703"/>
    <lineage>
        <taxon>Bacteria</taxon>
        <taxon>Bacillati</taxon>
        <taxon>Bacillota</taxon>
        <taxon>Bacilli</taxon>
        <taxon>Lactobacillales</taxon>
        <taxon>Enterococcaceae</taxon>
        <taxon>Enterococcus</taxon>
    </lineage>
</organism>
<dbReference type="RefSeq" id="WP_088269541.1">
    <property type="nucleotide sequence ID" value="NZ_BMKI01000002.1"/>
</dbReference>
<evidence type="ECO:0000313" key="1">
    <source>
        <dbReference type="EMBL" id="GGC87821.1"/>
    </source>
</evidence>
<keyword evidence="2" id="KW-1185">Reference proteome</keyword>
<protein>
    <submittedName>
        <fullName evidence="1">Uncharacterized protein</fullName>
    </submittedName>
</protein>
<comment type="caution">
    <text evidence="1">The sequence shown here is derived from an EMBL/GenBank/DDBJ whole genome shotgun (WGS) entry which is preliminary data.</text>
</comment>
<dbReference type="EMBL" id="BMKI01000002">
    <property type="protein sequence ID" value="GGC87821.1"/>
    <property type="molecule type" value="Genomic_DNA"/>
</dbReference>
<reference evidence="2" key="1">
    <citation type="journal article" date="2019" name="Int. J. Syst. Evol. Microbiol.">
        <title>The Global Catalogue of Microorganisms (GCM) 10K type strain sequencing project: providing services to taxonomists for standard genome sequencing and annotation.</title>
        <authorList>
            <consortium name="The Broad Institute Genomics Platform"/>
            <consortium name="The Broad Institute Genome Sequencing Center for Infectious Disease"/>
            <person name="Wu L."/>
            <person name="Ma J."/>
        </authorList>
    </citation>
    <scope>NUCLEOTIDE SEQUENCE [LARGE SCALE GENOMIC DNA]</scope>
    <source>
        <strain evidence="2">CGMCC 1.15942</strain>
    </source>
</reference>
<evidence type="ECO:0000313" key="2">
    <source>
        <dbReference type="Proteomes" id="UP000630615"/>
    </source>
</evidence>
<name>A0ABQ1NYS1_9ENTE</name>
<gene>
    <name evidence="1" type="ORF">GCM10011573_16810</name>
</gene>
<dbReference type="Proteomes" id="UP000630615">
    <property type="component" value="Unassembled WGS sequence"/>
</dbReference>
<accession>A0ABQ1NYS1</accession>
<proteinExistence type="predicted"/>